<reference evidence="3" key="3">
    <citation type="journal article" date="2010" name="Genome Res.">
        <title>Population genomic sequencing of Coccidioides fungi reveals recent hybridization and transposon control.</title>
        <authorList>
            <person name="Neafsey D.E."/>
            <person name="Barker B.M."/>
            <person name="Sharpton T.J."/>
            <person name="Stajich J.E."/>
            <person name="Park D.J."/>
            <person name="Whiston E."/>
            <person name="Hung C.-Y."/>
            <person name="McMahan C."/>
            <person name="White J."/>
            <person name="Sykes S."/>
            <person name="Heiman D."/>
            <person name="Young S."/>
            <person name="Zeng Q."/>
            <person name="Abouelleil A."/>
            <person name="Aftuck L."/>
            <person name="Bessette D."/>
            <person name="Brown A."/>
            <person name="FitzGerald M."/>
            <person name="Lui A."/>
            <person name="Macdonald J.P."/>
            <person name="Priest M."/>
            <person name="Orbach M.J."/>
            <person name="Galgiani J.N."/>
            <person name="Kirkland T.N."/>
            <person name="Cole G.T."/>
            <person name="Birren B.W."/>
            <person name="Henn M.R."/>
            <person name="Taylor J.W."/>
            <person name="Rounsley S.D."/>
        </authorList>
    </citation>
    <scope>NUCLEOTIDE SEQUENCE [LARGE SCALE GENOMIC DNA]</scope>
    <source>
        <strain evidence="3">RMSCC 3488</strain>
    </source>
</reference>
<accession>A0A0J6FFK3</accession>
<reference evidence="3" key="2">
    <citation type="journal article" date="2009" name="Genome Res.">
        <title>Comparative genomic analyses of the human fungal pathogens Coccidioides and their relatives.</title>
        <authorList>
            <person name="Sharpton T.J."/>
            <person name="Stajich J.E."/>
            <person name="Rounsley S.D."/>
            <person name="Gardner M.J."/>
            <person name="Wortman J.R."/>
            <person name="Jordar V.S."/>
            <person name="Maiti R."/>
            <person name="Kodira C.D."/>
            <person name="Neafsey D.E."/>
            <person name="Zeng Q."/>
            <person name="Hung C.-Y."/>
            <person name="McMahan C."/>
            <person name="Muszewska A."/>
            <person name="Grynberg M."/>
            <person name="Mandel M.A."/>
            <person name="Kellner E.M."/>
            <person name="Barker B.M."/>
            <person name="Galgiani J.N."/>
            <person name="Orbach M.J."/>
            <person name="Kirkland T.N."/>
            <person name="Cole G.T."/>
            <person name="Henn M.R."/>
            <person name="Birren B.W."/>
            <person name="Taylor J.W."/>
        </authorList>
    </citation>
    <scope>NUCLEOTIDE SEQUENCE [LARGE SCALE GENOMIC DNA]</scope>
    <source>
        <strain evidence="3">RMSCC 3488</strain>
    </source>
</reference>
<evidence type="ECO:0000313" key="2">
    <source>
        <dbReference type="EMBL" id="KMM67649.1"/>
    </source>
</evidence>
<dbReference type="VEuPathDB" id="FungiDB:CPAG_03982"/>
<evidence type="ECO:0000313" key="3">
    <source>
        <dbReference type="Proteomes" id="UP000054567"/>
    </source>
</evidence>
<feature type="region of interest" description="Disordered" evidence="1">
    <location>
        <begin position="79"/>
        <end position="115"/>
    </location>
</feature>
<dbReference type="AlphaFoldDB" id="A0A0J6FFK3"/>
<dbReference type="EMBL" id="DS268110">
    <property type="protein sequence ID" value="KMM67649.1"/>
    <property type="molecule type" value="Genomic_DNA"/>
</dbReference>
<name>A0A0J6FFK3_COCPO</name>
<reference evidence="2 3" key="1">
    <citation type="submission" date="2007-06" db="EMBL/GenBank/DDBJ databases">
        <title>The Genome Sequence of Coccidioides posadasii RMSCC_3488.</title>
        <authorList>
            <consortium name="Coccidioides Genome Resources Consortium"/>
            <consortium name="The Broad Institute Genome Sequencing Platform"/>
            <person name="Henn M.R."/>
            <person name="Sykes S."/>
            <person name="Young S."/>
            <person name="Jaffe D."/>
            <person name="Berlin A."/>
            <person name="Alvarez P."/>
            <person name="Butler J."/>
            <person name="Gnerre S."/>
            <person name="Grabherr M."/>
            <person name="Mauceli E."/>
            <person name="Brockman W."/>
            <person name="Kodira C."/>
            <person name="Alvarado L."/>
            <person name="Zeng Q."/>
            <person name="Crawford M."/>
            <person name="Antoine C."/>
            <person name="Devon K."/>
            <person name="Galgiani J."/>
            <person name="Orsborn K."/>
            <person name="Lewis M.L."/>
            <person name="Nusbaum C."/>
            <person name="Galagan J."/>
            <person name="Birren B."/>
        </authorList>
    </citation>
    <scope>NUCLEOTIDE SEQUENCE [LARGE SCALE GENOMIC DNA]</scope>
    <source>
        <strain evidence="2 3">RMSCC 3488</strain>
    </source>
</reference>
<proteinExistence type="predicted"/>
<evidence type="ECO:0000256" key="1">
    <source>
        <dbReference type="SAM" id="MobiDB-lite"/>
    </source>
</evidence>
<gene>
    <name evidence="2" type="ORF">CPAG_03982</name>
</gene>
<sequence>MSRQVDCACELQVALTLRKALFIRDIFHSNAVLGVRPQKSCCYGPTSSNFYMHSPTCRVVGDPTRLILRDLLISRSQRQKAVTKGEMSPGTVSVTAHHNELHAGSTQRRADRDGG</sequence>
<protein>
    <submittedName>
        <fullName evidence="2">Uncharacterized protein</fullName>
    </submittedName>
</protein>
<organism evidence="2 3">
    <name type="scientific">Coccidioides posadasii RMSCC 3488</name>
    <dbReference type="NCBI Taxonomy" id="454284"/>
    <lineage>
        <taxon>Eukaryota</taxon>
        <taxon>Fungi</taxon>
        <taxon>Dikarya</taxon>
        <taxon>Ascomycota</taxon>
        <taxon>Pezizomycotina</taxon>
        <taxon>Eurotiomycetes</taxon>
        <taxon>Eurotiomycetidae</taxon>
        <taxon>Onygenales</taxon>
        <taxon>Onygenaceae</taxon>
        <taxon>Coccidioides</taxon>
    </lineage>
</organism>
<dbReference type="Proteomes" id="UP000054567">
    <property type="component" value="Unassembled WGS sequence"/>
</dbReference>